<proteinExistence type="predicted"/>
<gene>
    <name evidence="2" type="ORF">GCM10010191_85660</name>
</gene>
<comment type="caution">
    <text evidence="2">The sequence shown here is derived from an EMBL/GenBank/DDBJ whole genome shotgun (WGS) entry which is preliminary data.</text>
</comment>
<dbReference type="Proteomes" id="UP001501231">
    <property type="component" value="Unassembled WGS sequence"/>
</dbReference>
<evidence type="ECO:0000313" key="3">
    <source>
        <dbReference type="Proteomes" id="UP001501231"/>
    </source>
</evidence>
<reference evidence="3" key="1">
    <citation type="journal article" date="2019" name="Int. J. Syst. Evol. Microbiol.">
        <title>The Global Catalogue of Microorganisms (GCM) 10K type strain sequencing project: providing services to taxonomists for standard genome sequencing and annotation.</title>
        <authorList>
            <consortium name="The Broad Institute Genomics Platform"/>
            <consortium name="The Broad Institute Genome Sequencing Center for Infectious Disease"/>
            <person name="Wu L."/>
            <person name="Ma J."/>
        </authorList>
    </citation>
    <scope>NUCLEOTIDE SEQUENCE [LARGE SCALE GENOMIC DNA]</scope>
    <source>
        <strain evidence="3">JCM 3325</strain>
    </source>
</reference>
<dbReference type="RefSeq" id="WP_344597231.1">
    <property type="nucleotide sequence ID" value="NZ_BAAARW010000039.1"/>
</dbReference>
<evidence type="ECO:0000313" key="2">
    <source>
        <dbReference type="EMBL" id="GAA2453784.1"/>
    </source>
</evidence>
<feature type="region of interest" description="Disordered" evidence="1">
    <location>
        <begin position="346"/>
        <end position="365"/>
    </location>
</feature>
<name>A0ABP5XEZ4_9ACTN</name>
<organism evidence="2 3">
    <name type="scientific">Actinomadura vinacea</name>
    <dbReference type="NCBI Taxonomy" id="115336"/>
    <lineage>
        <taxon>Bacteria</taxon>
        <taxon>Bacillati</taxon>
        <taxon>Actinomycetota</taxon>
        <taxon>Actinomycetes</taxon>
        <taxon>Streptosporangiales</taxon>
        <taxon>Thermomonosporaceae</taxon>
        <taxon>Actinomadura</taxon>
    </lineage>
</organism>
<protein>
    <submittedName>
        <fullName evidence="2">Uncharacterized protein</fullName>
    </submittedName>
</protein>
<dbReference type="EMBL" id="BAAARW010000039">
    <property type="protein sequence ID" value="GAA2453784.1"/>
    <property type="molecule type" value="Genomic_DNA"/>
</dbReference>
<sequence length="445" mass="48126">MGSEPVTAVDGFEHARAVADAILYEGYLLYPYRRSSGKNRVRWQFGVLVPPVWAQAHGLDDTSVAGSAEAPWQRTECLLEGPGEAVIKCRVRFLQLQSKAVEKRLPDGSYRSVDSLDAGARMELAFDEAVPREFDFQFSLGEVAEGAAEFAVQVPGGEDHEPVEDDAGRPAGRVVRRRRPLAASVTVSAARCDAPHRLSRLSVRVDNIDAGTAADAPREEALKGSLLACHVLLATGEGAFLSLLEPPSWAEAAAGECVNVHTFPVLASPAGDHHVVLSSPILLYDHPRVAPESPGDLHDATEIDEILSLRTLTLTDAEKREARATDPRAAEIVDRTEAMPPEAFARLHGTRRPPGDGGVVVGGVPVSRGSRVRLRPRTRGTDPQDRFLDGRTALVEAVLSDVDDATHVAVTVEDDPAADLNQWYGRYRYFSPDEIEPLPAAGERP</sequence>
<evidence type="ECO:0000256" key="1">
    <source>
        <dbReference type="SAM" id="MobiDB-lite"/>
    </source>
</evidence>
<accession>A0ABP5XEZ4</accession>
<keyword evidence="3" id="KW-1185">Reference proteome</keyword>